<dbReference type="GO" id="GO:0000030">
    <property type="term" value="F:mannosyltransferase activity"/>
    <property type="evidence" value="ECO:0007669"/>
    <property type="project" value="TreeGrafter"/>
</dbReference>
<dbReference type="OrthoDB" id="3647at2759"/>
<proteinExistence type="inferred from homology"/>
<name>R4XGX0_TAPDE</name>
<evidence type="ECO:0000256" key="2">
    <source>
        <dbReference type="ARBA" id="ARBA00022679"/>
    </source>
</evidence>
<evidence type="ECO:0008006" key="7">
    <source>
        <dbReference type="Google" id="ProtNLM"/>
    </source>
</evidence>
<dbReference type="PANTHER" id="PTHR32385:SF15">
    <property type="entry name" value="INOSITOL PHOSPHOCERAMIDE MANNOSYLTRANSFERASE 1"/>
    <property type="match status" value="1"/>
</dbReference>
<organism evidence="5 6">
    <name type="scientific">Taphrina deformans (strain PYCC 5710 / ATCC 11124 / CBS 356.35 / IMI 108563 / JCM 9778 / NBRC 8474)</name>
    <name type="common">Peach leaf curl fungus</name>
    <name type="synonym">Lalaria deformans</name>
    <dbReference type="NCBI Taxonomy" id="1097556"/>
    <lineage>
        <taxon>Eukaryota</taxon>
        <taxon>Fungi</taxon>
        <taxon>Dikarya</taxon>
        <taxon>Ascomycota</taxon>
        <taxon>Taphrinomycotina</taxon>
        <taxon>Taphrinomycetes</taxon>
        <taxon>Taphrinales</taxon>
        <taxon>Taphrinaceae</taxon>
        <taxon>Taphrina</taxon>
    </lineage>
</organism>
<dbReference type="Gene3D" id="3.90.550.20">
    <property type="match status" value="1"/>
</dbReference>
<dbReference type="Pfam" id="PF04488">
    <property type="entry name" value="Gly_transf_sug"/>
    <property type="match status" value="1"/>
</dbReference>
<dbReference type="eggNOG" id="ENOG502QS3D">
    <property type="taxonomic scope" value="Eukaryota"/>
</dbReference>
<dbReference type="PANTHER" id="PTHR32385">
    <property type="entry name" value="MANNOSYL PHOSPHORYLINOSITOL CERAMIDE SYNTHASE"/>
    <property type="match status" value="1"/>
</dbReference>
<dbReference type="InterPro" id="IPR007577">
    <property type="entry name" value="GlycoTrfase_DXD_sugar-bd_CS"/>
</dbReference>
<evidence type="ECO:0000313" key="5">
    <source>
        <dbReference type="EMBL" id="CCG83753.1"/>
    </source>
</evidence>
<reference evidence="5 6" key="1">
    <citation type="journal article" date="2013" name="MBio">
        <title>Genome sequencing of the plant pathogen Taphrina deformans, the causal agent of peach leaf curl.</title>
        <authorList>
            <person name="Cisse O.H."/>
            <person name="Almeida J.M.G.C.F."/>
            <person name="Fonseca A."/>
            <person name="Kumar A.A."/>
            <person name="Salojaervi J."/>
            <person name="Overmyer K."/>
            <person name="Hauser P.M."/>
            <person name="Pagni M."/>
        </authorList>
    </citation>
    <scope>NUCLEOTIDE SEQUENCE [LARGE SCALE GENOMIC DNA]</scope>
    <source>
        <strain evidence="6">PYCC 5710 / ATCC 11124 / CBS 356.35 / IMI 108563 / JCM 9778 / NBRC 8474</strain>
    </source>
</reference>
<dbReference type="GO" id="GO:0016020">
    <property type="term" value="C:membrane"/>
    <property type="evidence" value="ECO:0007669"/>
    <property type="project" value="GOC"/>
</dbReference>
<dbReference type="InterPro" id="IPR051706">
    <property type="entry name" value="Glycosyltransferase_domain"/>
</dbReference>
<dbReference type="VEuPathDB" id="FungiDB:TAPDE_004072"/>
<evidence type="ECO:0000313" key="6">
    <source>
        <dbReference type="Proteomes" id="UP000013776"/>
    </source>
</evidence>
<keyword evidence="4" id="KW-1133">Transmembrane helix</keyword>
<evidence type="ECO:0000256" key="4">
    <source>
        <dbReference type="SAM" id="Phobius"/>
    </source>
</evidence>
<accession>R4XGX0</accession>
<dbReference type="EMBL" id="CAHR02000174">
    <property type="protein sequence ID" value="CCG83753.1"/>
    <property type="molecule type" value="Genomic_DNA"/>
</dbReference>
<comment type="caution">
    <text evidence="5">The sequence shown here is derived from an EMBL/GenBank/DDBJ whole genome shotgun (WGS) entry which is preliminary data.</text>
</comment>
<evidence type="ECO:0000256" key="3">
    <source>
        <dbReference type="SAM" id="MobiDB-lite"/>
    </source>
</evidence>
<gene>
    <name evidence="5" type="ORF">TAPDE_004072</name>
</gene>
<dbReference type="InterPro" id="IPR029044">
    <property type="entry name" value="Nucleotide-diphossugar_trans"/>
</dbReference>
<keyword evidence="4" id="KW-0812">Transmembrane</keyword>
<sequence length="351" mass="40427">MRCFSRSITRPRACISPLWFLLLGTIITLATIGYNIIVFAKAVKLHTVSERDLPPGYQLALAESLLTVPCCRAANWTPSAHEVVIEQIPRIIHQTYKTRAIPEGDWQTAHNLCLNLHRKSENWRHILWTDETARRFIEHEYPEFLHVYDRYPYPIQRVDAMRYFILHHYGGIYLDLDIGCARSMESLLQFPAFLPKTTPSGVSNDLMASRPGHPFMLELGTSLQKQGGWVRYGTKYMTVFFSTGPMFVNRILARYWQIARDPADRVIILPQNFYSESLTAYFMHFPGSSWHGSDAHGVMMVYTHGWIVGVVLLAGYIGYSCRRAGATGQKRGNPRRRRRRSSDYEMCQTSE</sequence>
<feature type="region of interest" description="Disordered" evidence="3">
    <location>
        <begin position="325"/>
        <end position="351"/>
    </location>
</feature>
<dbReference type="AlphaFoldDB" id="R4XGX0"/>
<feature type="transmembrane region" description="Helical" evidence="4">
    <location>
        <begin position="20"/>
        <end position="40"/>
    </location>
</feature>
<evidence type="ECO:0000256" key="1">
    <source>
        <dbReference type="ARBA" id="ARBA00009003"/>
    </source>
</evidence>
<keyword evidence="6" id="KW-1185">Reference proteome</keyword>
<dbReference type="GO" id="GO:0051999">
    <property type="term" value="P:mannosyl-inositol phosphorylceramide biosynthetic process"/>
    <property type="evidence" value="ECO:0007669"/>
    <property type="project" value="TreeGrafter"/>
</dbReference>
<comment type="similarity">
    <text evidence="1">Belongs to the glycosyltransferase 32 family.</text>
</comment>
<keyword evidence="4" id="KW-0472">Membrane</keyword>
<keyword evidence="2" id="KW-0808">Transferase</keyword>
<dbReference type="Proteomes" id="UP000013776">
    <property type="component" value="Unassembled WGS sequence"/>
</dbReference>
<dbReference type="SUPFAM" id="SSF53448">
    <property type="entry name" value="Nucleotide-diphospho-sugar transferases"/>
    <property type="match status" value="1"/>
</dbReference>
<protein>
    <recommendedName>
        <fullName evidence="7">Mannosyl phosphorylinositol ceramide synthase SUR1</fullName>
    </recommendedName>
</protein>
<feature type="transmembrane region" description="Helical" evidence="4">
    <location>
        <begin position="299"/>
        <end position="321"/>
    </location>
</feature>